<reference evidence="3" key="1">
    <citation type="journal article" date="2019" name="Curr. Biol.">
        <title>Genome Sequence of Striga asiatica Provides Insight into the Evolution of Plant Parasitism.</title>
        <authorList>
            <person name="Yoshida S."/>
            <person name="Kim S."/>
            <person name="Wafula E.K."/>
            <person name="Tanskanen J."/>
            <person name="Kim Y.M."/>
            <person name="Honaas L."/>
            <person name="Yang Z."/>
            <person name="Spallek T."/>
            <person name="Conn C.E."/>
            <person name="Ichihashi Y."/>
            <person name="Cheong K."/>
            <person name="Cui S."/>
            <person name="Der J.P."/>
            <person name="Gundlach H."/>
            <person name="Jiao Y."/>
            <person name="Hori C."/>
            <person name="Ishida J.K."/>
            <person name="Kasahara H."/>
            <person name="Kiba T."/>
            <person name="Kim M.S."/>
            <person name="Koo N."/>
            <person name="Laohavisit A."/>
            <person name="Lee Y.H."/>
            <person name="Lumba S."/>
            <person name="McCourt P."/>
            <person name="Mortimer J.C."/>
            <person name="Mutuku J.M."/>
            <person name="Nomura T."/>
            <person name="Sasaki-Sekimoto Y."/>
            <person name="Seto Y."/>
            <person name="Wang Y."/>
            <person name="Wakatake T."/>
            <person name="Sakakibara H."/>
            <person name="Demura T."/>
            <person name="Yamaguchi S."/>
            <person name="Yoneyama K."/>
            <person name="Manabe R.I."/>
            <person name="Nelson D.C."/>
            <person name="Schulman A.H."/>
            <person name="Timko M.P."/>
            <person name="dePamphilis C.W."/>
            <person name="Choi D."/>
            <person name="Shirasu K."/>
        </authorList>
    </citation>
    <scope>NUCLEOTIDE SEQUENCE [LARGE SCALE GENOMIC DNA]</scope>
    <source>
        <strain evidence="3">cv. UVA1</strain>
    </source>
</reference>
<organism evidence="2 3">
    <name type="scientific">Striga asiatica</name>
    <name type="common">Asiatic witchweed</name>
    <name type="synonym">Buchnera asiatica</name>
    <dbReference type="NCBI Taxonomy" id="4170"/>
    <lineage>
        <taxon>Eukaryota</taxon>
        <taxon>Viridiplantae</taxon>
        <taxon>Streptophyta</taxon>
        <taxon>Embryophyta</taxon>
        <taxon>Tracheophyta</taxon>
        <taxon>Spermatophyta</taxon>
        <taxon>Magnoliopsida</taxon>
        <taxon>eudicotyledons</taxon>
        <taxon>Gunneridae</taxon>
        <taxon>Pentapetalae</taxon>
        <taxon>asterids</taxon>
        <taxon>lamiids</taxon>
        <taxon>Lamiales</taxon>
        <taxon>Orobanchaceae</taxon>
        <taxon>Buchnereae</taxon>
        <taxon>Striga</taxon>
    </lineage>
</organism>
<evidence type="ECO:0000256" key="1">
    <source>
        <dbReference type="SAM" id="MobiDB-lite"/>
    </source>
</evidence>
<keyword evidence="3" id="KW-1185">Reference proteome</keyword>
<feature type="region of interest" description="Disordered" evidence="1">
    <location>
        <begin position="273"/>
        <end position="295"/>
    </location>
</feature>
<evidence type="ECO:0000313" key="3">
    <source>
        <dbReference type="Proteomes" id="UP000325081"/>
    </source>
</evidence>
<dbReference type="Proteomes" id="UP000325081">
    <property type="component" value="Unassembled WGS sequence"/>
</dbReference>
<accession>A0A5A7PD87</accession>
<comment type="caution">
    <text evidence="2">The sequence shown here is derived from an EMBL/GenBank/DDBJ whole genome shotgun (WGS) entry which is preliminary data.</text>
</comment>
<protein>
    <submittedName>
        <fullName evidence="2">Glutamyl-tRNA reductase</fullName>
    </submittedName>
</protein>
<feature type="region of interest" description="Disordered" evidence="1">
    <location>
        <begin position="1"/>
        <end position="35"/>
    </location>
</feature>
<sequence>MNPKAAQRLFTLPRGKPRAGESREERGISSLSRVDFTQQEPGQVISGLRSLKRAPVRFESSSIGRIYMLRRDLTDGSVLVIGSAEMRSIGSTGSRTDVEPSKGSSKIGKRIAPHAQPRQTHNLHSTGSIQARFFLFCCELFSIGQESTGLTLGEVTISHHAWGLICLRDFASSRSQSQEFGTALTRTSRTNSRDGKWHEGIPKEADLIQTYGSLFLDKKENYAYLFSFKSQKKKKAQILRIPLPKTANNSGPPPNSSCFKQFRLVPEFGPVVDEKSTTRSPLTSSAPPVRRPPQLGLPSSLSATFGFTRSLLLHLRPIARGPDQRLLCSEYC</sequence>
<dbReference type="AlphaFoldDB" id="A0A5A7PD87"/>
<feature type="region of interest" description="Disordered" evidence="1">
    <location>
        <begin position="90"/>
        <end position="121"/>
    </location>
</feature>
<feature type="compositionally biased region" description="Basic and acidic residues" evidence="1">
    <location>
        <begin position="18"/>
        <end position="27"/>
    </location>
</feature>
<name>A0A5A7PD87_STRAF</name>
<evidence type="ECO:0000313" key="2">
    <source>
        <dbReference type="EMBL" id="GER30528.1"/>
    </source>
</evidence>
<gene>
    <name evidence="2" type="ORF">STAS_06469</name>
</gene>
<dbReference type="EMBL" id="BKCP01004361">
    <property type="protein sequence ID" value="GER30528.1"/>
    <property type="molecule type" value="Genomic_DNA"/>
</dbReference>
<proteinExistence type="predicted"/>